<protein>
    <submittedName>
        <fullName evidence="2">PilT-like protein</fullName>
    </submittedName>
</protein>
<evidence type="ECO:0000313" key="2">
    <source>
        <dbReference type="EMBL" id="AFV12679.1"/>
    </source>
</evidence>
<name>K4LXH2_THEPS</name>
<dbReference type="Proteomes" id="UP000000467">
    <property type="component" value="Chromosome"/>
</dbReference>
<dbReference type="KEGG" id="tpz:Tph_c25050"/>
<dbReference type="eggNOG" id="COG5611">
    <property type="taxonomic scope" value="Bacteria"/>
</dbReference>
<dbReference type="AlphaFoldDB" id="K4LXH2"/>
<dbReference type="Gene3D" id="3.40.50.1010">
    <property type="entry name" value="5'-nuclease"/>
    <property type="match status" value="1"/>
</dbReference>
<accession>K4LXH2</accession>
<dbReference type="OrthoDB" id="9789052at2"/>
<dbReference type="InterPro" id="IPR029060">
    <property type="entry name" value="PIN-like_dom_sf"/>
</dbReference>
<gene>
    <name evidence="2" type="ordered locus">Tph_c25050</name>
</gene>
<evidence type="ECO:0000313" key="3">
    <source>
        <dbReference type="Proteomes" id="UP000000467"/>
    </source>
</evidence>
<sequence length="138" mass="15270">MVYLWVDANVVLRFLTGDPPEMAAQALELMSRAEKGEIGLRVSHLVVAEIVWVLSSFYRYAKSQIAETLISFLSADGIYPENPALLIQALQDMAEKNVDFADAYLAALARAQEESICSFDNDFEKKLNVGWVTPPGDG</sequence>
<dbReference type="CDD" id="cd18683">
    <property type="entry name" value="PIN_VapC-like"/>
    <property type="match status" value="1"/>
</dbReference>
<keyword evidence="3" id="KW-1185">Reference proteome</keyword>
<feature type="domain" description="PIN" evidence="1">
    <location>
        <begin position="6"/>
        <end position="125"/>
    </location>
</feature>
<evidence type="ECO:0000259" key="1">
    <source>
        <dbReference type="Pfam" id="PF01850"/>
    </source>
</evidence>
<dbReference type="STRING" id="1089553.Tph_c25050"/>
<dbReference type="Pfam" id="PF01850">
    <property type="entry name" value="PIN"/>
    <property type="match status" value="1"/>
</dbReference>
<proteinExistence type="predicted"/>
<dbReference type="HOGENOM" id="CLU_121449_2_2_9"/>
<dbReference type="InterPro" id="IPR002716">
    <property type="entry name" value="PIN_dom"/>
</dbReference>
<reference evidence="2 3" key="1">
    <citation type="journal article" date="2012" name="BMC Genomics">
        <title>Genome-guided analysis of physiological and morphological traits of the fermentative acetate oxidizer Thermacetogenium phaeum.</title>
        <authorList>
            <person name="Oehler D."/>
            <person name="Poehlein A."/>
            <person name="Leimbach A."/>
            <person name="Muller N."/>
            <person name="Daniel R."/>
            <person name="Gottschalk G."/>
            <person name="Schink B."/>
        </authorList>
    </citation>
    <scope>NUCLEOTIDE SEQUENCE [LARGE SCALE GENOMIC DNA]</scope>
    <source>
        <strain evidence="3">ATCC BAA-254 / DSM 26808 / PB</strain>
    </source>
</reference>
<dbReference type="RefSeq" id="WP_015051541.1">
    <property type="nucleotide sequence ID" value="NC_018870.1"/>
</dbReference>
<organism evidence="2 3">
    <name type="scientific">Thermacetogenium phaeum (strain ATCC BAA-254 / DSM 26808 / PB)</name>
    <dbReference type="NCBI Taxonomy" id="1089553"/>
    <lineage>
        <taxon>Bacteria</taxon>
        <taxon>Bacillati</taxon>
        <taxon>Bacillota</taxon>
        <taxon>Clostridia</taxon>
        <taxon>Thermoanaerobacterales</taxon>
        <taxon>Thermoanaerobacteraceae</taxon>
        <taxon>Thermacetogenium</taxon>
    </lineage>
</organism>
<dbReference type="EMBL" id="CP003732">
    <property type="protein sequence ID" value="AFV12679.1"/>
    <property type="molecule type" value="Genomic_DNA"/>
</dbReference>
<dbReference type="SUPFAM" id="SSF88723">
    <property type="entry name" value="PIN domain-like"/>
    <property type="match status" value="1"/>
</dbReference>